<dbReference type="Pfam" id="PF10488">
    <property type="entry name" value="PP1c_bdg"/>
    <property type="match status" value="2"/>
</dbReference>
<keyword evidence="5" id="KW-1185">Reference proteome</keyword>
<dbReference type="InParanoid" id="A0A667XQ29"/>
<feature type="domain" description="Protein phosphatase 1 regulatory subunit 15A/B C-terminal" evidence="3">
    <location>
        <begin position="488"/>
        <end position="560"/>
    </location>
</feature>
<dbReference type="Ensembl" id="ENSMMDT00005011556.1">
    <property type="protein sequence ID" value="ENSMMDP00005011216.1"/>
    <property type="gene ID" value="ENSMMDG00005006057.1"/>
</dbReference>
<reference evidence="4" key="3">
    <citation type="submission" date="2025-09" db="UniProtKB">
        <authorList>
            <consortium name="Ensembl"/>
        </authorList>
    </citation>
    <scope>IDENTIFICATION</scope>
</reference>
<protein>
    <submittedName>
        <fullName evidence="4">Protein phosphatase 1, regulatory subunit 15B</fullName>
    </submittedName>
</protein>
<dbReference type="GO" id="GO:0034976">
    <property type="term" value="P:response to endoplasmic reticulum stress"/>
    <property type="evidence" value="ECO:0007669"/>
    <property type="project" value="TreeGrafter"/>
</dbReference>
<sequence length="567" mass="63562">MATSLGFADRWDRTAMERFGSGGMALLPWTKQILTVLWEQLRLLVHVIYYSFMSVFQMFRFEVHLRITDETGQHVQHMSTAANPTESFLFSSLFDGDNRVMVGGSNPLSNFCADVVDTFPGTSTAEALLSSLRADNLCCGLVDDFVSRTANKEDGIFLGHHPSWNMGFPGDWNIFVSSGDSTGTDSTCHKTTEKIFKKDISEEDRGCHWSSEEDQNLGEFDSEESKALWESLSKSSDPYNPFFFSACISTNTNMGKSKSEVSHGSDTDCISAGKPGEELLGPRGLNFWVSRSDSESSWGSSDGSCTDLDKEESERLWEFFSSPVDPYNPMCFTACTVSSTAPQISKTTSSHSQQPQHASLPAPCSKSDSEERESSFTPSSSEDDEEEQLWKSLCQNDDPYHPLNFKACLQSSPTTTTLQLDTPRPCPAQSPPVLEKKQNSEAVNPPVPRAHKPILPERQFKCHSHPDTTKVPWKRPGQMSGSPPPQRGESQASSTQKKVRFSPLVQVHVMRTWPFARQASRKGHWEEMARDRDRFRRRIQETEQAIGHCFSQSHRERIHAYLDSTSK</sequence>
<evidence type="ECO:0000313" key="4">
    <source>
        <dbReference type="Ensembl" id="ENSMMDP00005011216.1"/>
    </source>
</evidence>
<comment type="similarity">
    <text evidence="1">Belongs to the PPP1R15 family.</text>
</comment>
<dbReference type="GeneTree" id="ENSGT00940000154404"/>
<evidence type="ECO:0000313" key="5">
    <source>
        <dbReference type="Proteomes" id="UP000472263"/>
    </source>
</evidence>
<feature type="compositionally biased region" description="Polar residues" evidence="2">
    <location>
        <begin position="345"/>
        <end position="357"/>
    </location>
</feature>
<dbReference type="GO" id="GO:0051246">
    <property type="term" value="P:regulation of protein metabolic process"/>
    <property type="evidence" value="ECO:0007669"/>
    <property type="project" value="UniProtKB-ARBA"/>
</dbReference>
<dbReference type="InterPro" id="IPR051254">
    <property type="entry name" value="PPP1R15"/>
</dbReference>
<dbReference type="GO" id="GO:0005783">
    <property type="term" value="C:endoplasmic reticulum"/>
    <property type="evidence" value="ECO:0007669"/>
    <property type="project" value="TreeGrafter"/>
</dbReference>
<dbReference type="AlphaFoldDB" id="A0A667XQ29"/>
<feature type="region of interest" description="Disordered" evidence="2">
    <location>
        <begin position="345"/>
        <end position="389"/>
    </location>
</feature>
<reference evidence="4" key="1">
    <citation type="submission" date="2019-06" db="EMBL/GenBank/DDBJ databases">
        <authorList>
            <consortium name="Wellcome Sanger Institute Data Sharing"/>
        </authorList>
    </citation>
    <scope>NUCLEOTIDE SEQUENCE [LARGE SCALE GENOMIC DNA]</scope>
</reference>
<dbReference type="GO" id="GO:0019888">
    <property type="term" value="F:protein phosphatase regulator activity"/>
    <property type="evidence" value="ECO:0007669"/>
    <property type="project" value="TreeGrafter"/>
</dbReference>
<organism evidence="4 5">
    <name type="scientific">Myripristis murdjan</name>
    <name type="common">pinecone soldierfish</name>
    <dbReference type="NCBI Taxonomy" id="586833"/>
    <lineage>
        <taxon>Eukaryota</taxon>
        <taxon>Metazoa</taxon>
        <taxon>Chordata</taxon>
        <taxon>Craniata</taxon>
        <taxon>Vertebrata</taxon>
        <taxon>Euteleostomi</taxon>
        <taxon>Actinopterygii</taxon>
        <taxon>Neopterygii</taxon>
        <taxon>Teleostei</taxon>
        <taxon>Neoteleostei</taxon>
        <taxon>Acanthomorphata</taxon>
        <taxon>Holocentriformes</taxon>
        <taxon>Holocentridae</taxon>
        <taxon>Myripristis</taxon>
    </lineage>
</organism>
<feature type="domain" description="Protein phosphatase 1 regulatory subunit 15A/B C-terminal" evidence="3">
    <location>
        <begin position="311"/>
        <end position="421"/>
    </location>
</feature>
<dbReference type="Proteomes" id="UP000472263">
    <property type="component" value="Chromosome 6"/>
</dbReference>
<name>A0A667XQ29_9TELE</name>
<dbReference type="OrthoDB" id="5976067at2759"/>
<feature type="region of interest" description="Disordered" evidence="2">
    <location>
        <begin position="255"/>
        <end position="276"/>
    </location>
</feature>
<accession>A0A667XQ29</accession>
<dbReference type="GO" id="GO:0000164">
    <property type="term" value="C:protein phosphatase type 1 complex"/>
    <property type="evidence" value="ECO:0007669"/>
    <property type="project" value="TreeGrafter"/>
</dbReference>
<reference evidence="4" key="2">
    <citation type="submission" date="2025-08" db="UniProtKB">
        <authorList>
            <consortium name="Ensembl"/>
        </authorList>
    </citation>
    <scope>IDENTIFICATION</scope>
</reference>
<dbReference type="InterPro" id="IPR019523">
    <property type="entry name" value="Prot_Pase1_reg-su15A/B_C"/>
</dbReference>
<proteinExistence type="inferred from homology"/>
<dbReference type="PANTHER" id="PTHR16489">
    <property type="entry name" value="GH11727P"/>
    <property type="match status" value="1"/>
</dbReference>
<gene>
    <name evidence="4" type="primary">ppp1r15b</name>
</gene>
<dbReference type="PANTHER" id="PTHR16489:SF11">
    <property type="entry name" value="PROTEIN PHOSPHATASE 1 REGULATORY SUBUNIT 15B"/>
    <property type="match status" value="1"/>
</dbReference>
<feature type="compositionally biased region" description="Basic and acidic residues" evidence="2">
    <location>
        <begin position="454"/>
        <end position="468"/>
    </location>
</feature>
<evidence type="ECO:0000256" key="1">
    <source>
        <dbReference type="ARBA" id="ARBA00010161"/>
    </source>
</evidence>
<feature type="compositionally biased region" description="Basic and acidic residues" evidence="2">
    <location>
        <begin position="257"/>
        <end position="266"/>
    </location>
</feature>
<evidence type="ECO:0000259" key="3">
    <source>
        <dbReference type="Pfam" id="PF10488"/>
    </source>
</evidence>
<evidence type="ECO:0000256" key="2">
    <source>
        <dbReference type="SAM" id="MobiDB-lite"/>
    </source>
</evidence>
<feature type="region of interest" description="Disordered" evidence="2">
    <location>
        <begin position="416"/>
        <end position="499"/>
    </location>
</feature>